<accession>A0A8S5P097</accession>
<proteinExistence type="predicted"/>
<organism evidence="1">
    <name type="scientific">Myoviridae sp. ctLnO19</name>
    <dbReference type="NCBI Taxonomy" id="2825085"/>
    <lineage>
        <taxon>Viruses</taxon>
        <taxon>Duplodnaviria</taxon>
        <taxon>Heunggongvirae</taxon>
        <taxon>Uroviricota</taxon>
        <taxon>Caudoviricetes</taxon>
    </lineage>
</organism>
<protein>
    <submittedName>
        <fullName evidence="1">Uncharacterized protein</fullName>
    </submittedName>
</protein>
<reference evidence="1" key="1">
    <citation type="journal article" date="2021" name="Proc. Natl. Acad. Sci. U.S.A.">
        <title>A Catalog of Tens of Thousands of Viruses from Human Metagenomes Reveals Hidden Associations with Chronic Diseases.</title>
        <authorList>
            <person name="Tisza M.J."/>
            <person name="Buck C.B."/>
        </authorList>
    </citation>
    <scope>NUCLEOTIDE SEQUENCE</scope>
    <source>
        <strain evidence="1">CtLnO19</strain>
    </source>
</reference>
<sequence>MNENVKEFKAIQYLSIQGNPEGIYTDYSFPNLTEAFCQLTALLIEAKLKVLEKEAGIEGKEYASFIKVTPVTIDNRVHITLDISYHGYNETKPSNGFDLLAKYSVLYAVIDEHGSVFTNFTESSKELADFVNSVKEGLLALESK</sequence>
<name>A0A8S5P097_9CAUD</name>
<dbReference type="EMBL" id="BK015301">
    <property type="protein sequence ID" value="DAE00386.1"/>
    <property type="molecule type" value="Genomic_DNA"/>
</dbReference>
<evidence type="ECO:0000313" key="1">
    <source>
        <dbReference type="EMBL" id="DAE00386.1"/>
    </source>
</evidence>